<name>A0ABP8UD09_9ACTN</name>
<evidence type="ECO:0000313" key="3">
    <source>
        <dbReference type="Proteomes" id="UP001501442"/>
    </source>
</evidence>
<keyword evidence="1" id="KW-0732">Signal</keyword>
<keyword evidence="3" id="KW-1185">Reference proteome</keyword>
<evidence type="ECO:0000313" key="2">
    <source>
        <dbReference type="EMBL" id="GAA4627625.1"/>
    </source>
</evidence>
<proteinExistence type="predicted"/>
<dbReference type="EMBL" id="BAABHK010000005">
    <property type="protein sequence ID" value="GAA4627625.1"/>
    <property type="molecule type" value="Genomic_DNA"/>
</dbReference>
<organism evidence="2 3">
    <name type="scientific">Actinoallomurus vinaceus</name>
    <dbReference type="NCBI Taxonomy" id="1080074"/>
    <lineage>
        <taxon>Bacteria</taxon>
        <taxon>Bacillati</taxon>
        <taxon>Actinomycetota</taxon>
        <taxon>Actinomycetes</taxon>
        <taxon>Streptosporangiales</taxon>
        <taxon>Thermomonosporaceae</taxon>
        <taxon>Actinoallomurus</taxon>
    </lineage>
</organism>
<accession>A0ABP8UD09</accession>
<protein>
    <recommendedName>
        <fullName evidence="4">NlpC/P60 domain-containing protein</fullName>
    </recommendedName>
</protein>
<dbReference type="RefSeq" id="WP_345432471.1">
    <property type="nucleotide sequence ID" value="NZ_BAABHK010000005.1"/>
</dbReference>
<feature type="signal peptide" evidence="1">
    <location>
        <begin position="1"/>
        <end position="24"/>
    </location>
</feature>
<feature type="chain" id="PRO_5045911670" description="NlpC/P60 domain-containing protein" evidence="1">
    <location>
        <begin position="25"/>
        <end position="176"/>
    </location>
</feature>
<evidence type="ECO:0008006" key="4">
    <source>
        <dbReference type="Google" id="ProtNLM"/>
    </source>
</evidence>
<sequence>MKLKLTIPVALAAGTLAFPATTPAAPAAYAASAVAALTASCNAPGLDDGRSCEGALAWAQQHVSTADNPDYRKRCDHVMALAYGFDHSGSDDAVAHWRAIPARYKHADDRDVPGGALVFFSGGSHGHVAISTGGQGIISTDIHGLGTFTPSSIDEITGRWGQHYLGWANPWFEVNH</sequence>
<evidence type="ECO:0000256" key="1">
    <source>
        <dbReference type="SAM" id="SignalP"/>
    </source>
</evidence>
<comment type="caution">
    <text evidence="2">The sequence shown here is derived from an EMBL/GenBank/DDBJ whole genome shotgun (WGS) entry which is preliminary data.</text>
</comment>
<gene>
    <name evidence="2" type="ORF">GCM10023196_040570</name>
</gene>
<dbReference type="Proteomes" id="UP001501442">
    <property type="component" value="Unassembled WGS sequence"/>
</dbReference>
<reference evidence="3" key="1">
    <citation type="journal article" date="2019" name="Int. J. Syst. Evol. Microbiol.">
        <title>The Global Catalogue of Microorganisms (GCM) 10K type strain sequencing project: providing services to taxonomists for standard genome sequencing and annotation.</title>
        <authorList>
            <consortium name="The Broad Institute Genomics Platform"/>
            <consortium name="The Broad Institute Genome Sequencing Center for Infectious Disease"/>
            <person name="Wu L."/>
            <person name="Ma J."/>
        </authorList>
    </citation>
    <scope>NUCLEOTIDE SEQUENCE [LARGE SCALE GENOMIC DNA]</scope>
    <source>
        <strain evidence="3">JCM 17939</strain>
    </source>
</reference>